<comment type="caution">
    <text evidence="3">The sequence shown here is derived from an EMBL/GenBank/DDBJ whole genome shotgun (WGS) entry which is preliminary data.</text>
</comment>
<gene>
    <name evidence="3" type="ORF">KQ657_001725</name>
</gene>
<dbReference type="EMBL" id="JAHMUF010000017">
    <property type="protein sequence ID" value="KAG7192623.1"/>
    <property type="molecule type" value="Genomic_DNA"/>
</dbReference>
<sequence>MKISVISGGTATNELVQLFESITPNVSYILPISDNGGSTSELIRVIGGPAIGDIRSRLTRLIPLEQKPLQKLLSFRLSSDSRQAKQEWNEIIEGTHPLWKPIPVSTREVLRSFLIHINVELLKRSKHLFAMPAPTGKEFRYELANVGNLFLTGIRLFVGSLDSAIELFARVTSINPKIEVLPCINTNFPYHISALLENGLIITGQSQISHPATAVAVNTSPSTSSKHTDIISRSTLDVYPPPISQTRETTPHDDESRTAYFGVPIIGTQPHETPVVVNEVATCNRRSSILHDDENHEVHEEDEVGNIPQYTHPDLRISQLHFNKHEIEPLLSPIQRIFYVSPYGQEIRPIANYRVTQCLNQSDMIVYSIGSLMTSIIPVIILRGIGRAIISGSHKKRVLLLNGCHDRETLNMDAYDFVKVIVELALYSLSDNDNEHNYGEQHKNIPWNRIVTHLVFMESPKIHVDVERIESKGIQCVKVTKQKELDYYDTNDLERALKDII</sequence>
<feature type="region of interest" description="Disordered" evidence="1">
    <location>
        <begin position="237"/>
        <end position="256"/>
    </location>
</feature>
<dbReference type="GeneID" id="66115099"/>
<evidence type="ECO:0000313" key="4">
    <source>
        <dbReference type="Proteomes" id="UP000790833"/>
    </source>
</evidence>
<keyword evidence="2" id="KW-0812">Transmembrane</keyword>
<evidence type="ECO:0000256" key="1">
    <source>
        <dbReference type="SAM" id="MobiDB-lite"/>
    </source>
</evidence>
<keyword evidence="2" id="KW-0472">Membrane</keyword>
<proteinExistence type="predicted"/>
<accession>A0A9P7V761</accession>
<dbReference type="Gene3D" id="3.40.50.10680">
    <property type="entry name" value="CofD-like domains"/>
    <property type="match status" value="2"/>
</dbReference>
<dbReference type="PANTHER" id="PTHR31240:SF0">
    <property type="entry name" value="MATERNAL EFFECT EMBRYO ARREST 18"/>
    <property type="match status" value="1"/>
</dbReference>
<dbReference type="InterPro" id="IPR038136">
    <property type="entry name" value="CofD-like_dom_sf"/>
</dbReference>
<dbReference type="Proteomes" id="UP000790833">
    <property type="component" value="Unassembled WGS sequence"/>
</dbReference>
<dbReference type="InterPro" id="IPR002882">
    <property type="entry name" value="CofD"/>
</dbReference>
<dbReference type="Pfam" id="PF01933">
    <property type="entry name" value="CofD"/>
    <property type="match status" value="1"/>
</dbReference>
<keyword evidence="2" id="KW-1133">Transmembrane helix</keyword>
<evidence type="ECO:0000256" key="2">
    <source>
        <dbReference type="SAM" id="Phobius"/>
    </source>
</evidence>
<dbReference type="AlphaFoldDB" id="A0A9P7V761"/>
<dbReference type="SUPFAM" id="SSF142338">
    <property type="entry name" value="CofD-like"/>
    <property type="match status" value="1"/>
</dbReference>
<dbReference type="OrthoDB" id="10267139at2759"/>
<keyword evidence="4" id="KW-1185">Reference proteome</keyword>
<feature type="transmembrane region" description="Helical" evidence="2">
    <location>
        <begin position="364"/>
        <end position="386"/>
    </location>
</feature>
<dbReference type="PANTHER" id="PTHR31240">
    <property type="entry name" value="MATERNAL EFFECT EMBRYO ARREST 18"/>
    <property type="match status" value="1"/>
</dbReference>
<organism evidence="3 4">
    <name type="scientific">Scheffersomyces spartinae</name>
    <dbReference type="NCBI Taxonomy" id="45513"/>
    <lineage>
        <taxon>Eukaryota</taxon>
        <taxon>Fungi</taxon>
        <taxon>Dikarya</taxon>
        <taxon>Ascomycota</taxon>
        <taxon>Saccharomycotina</taxon>
        <taxon>Pichiomycetes</taxon>
        <taxon>Debaryomycetaceae</taxon>
        <taxon>Scheffersomyces</taxon>
    </lineage>
</organism>
<dbReference type="GO" id="GO:0043743">
    <property type="term" value="F:LPPG:FO 2-phospho-L-lactate transferase activity"/>
    <property type="evidence" value="ECO:0007669"/>
    <property type="project" value="InterPro"/>
</dbReference>
<name>A0A9P7V761_9ASCO</name>
<protein>
    <submittedName>
        <fullName evidence="3">Uncharacterized protein</fullName>
    </submittedName>
</protein>
<reference evidence="3" key="1">
    <citation type="submission" date="2021-03" db="EMBL/GenBank/DDBJ databases">
        <authorList>
            <person name="Palmer J.M."/>
        </authorList>
    </citation>
    <scope>NUCLEOTIDE SEQUENCE</scope>
    <source>
        <strain evidence="3">ARV_011</strain>
    </source>
</reference>
<dbReference type="RefSeq" id="XP_043048173.1">
    <property type="nucleotide sequence ID" value="XM_043192509.1"/>
</dbReference>
<evidence type="ECO:0000313" key="3">
    <source>
        <dbReference type="EMBL" id="KAG7192623.1"/>
    </source>
</evidence>